<evidence type="ECO:0000313" key="1">
    <source>
        <dbReference type="EMBL" id="SHF94264.1"/>
    </source>
</evidence>
<accession>A0A1M5FS72</accession>
<sequence length="100" mass="10529">MDGFEVGRDDLRAMSDRLLLTTEDLRSVRGTWDSATVNGGAAFGTSDCGAAFTELQQRLFDALGQRVSRLGRLATSTVDSAAAYDHAESATARAFGAGPV</sequence>
<reference evidence="1 2" key="1">
    <citation type="submission" date="2016-11" db="EMBL/GenBank/DDBJ databases">
        <authorList>
            <person name="Jaros S."/>
            <person name="Januszkiewicz K."/>
            <person name="Wedrychowicz H."/>
        </authorList>
    </citation>
    <scope>NUCLEOTIDE SEQUENCE [LARGE SCALE GENOMIC DNA]</scope>
    <source>
        <strain evidence="1 2">DSM 44523</strain>
    </source>
</reference>
<dbReference type="Proteomes" id="UP000184501">
    <property type="component" value="Unassembled WGS sequence"/>
</dbReference>
<evidence type="ECO:0008006" key="3">
    <source>
        <dbReference type="Google" id="ProtNLM"/>
    </source>
</evidence>
<keyword evidence="2" id="KW-1185">Reference proteome</keyword>
<proteinExistence type="predicted"/>
<dbReference type="OrthoDB" id="3556959at2"/>
<dbReference type="EMBL" id="FQVN01000005">
    <property type="protein sequence ID" value="SHF94264.1"/>
    <property type="molecule type" value="Genomic_DNA"/>
</dbReference>
<dbReference type="STRING" id="2017.SAMN05444320_105565"/>
<gene>
    <name evidence="1" type="ORF">SAMN05444320_105565</name>
</gene>
<evidence type="ECO:0000313" key="2">
    <source>
        <dbReference type="Proteomes" id="UP000184501"/>
    </source>
</evidence>
<dbReference type="AlphaFoldDB" id="A0A1M5FS72"/>
<organism evidence="1 2">
    <name type="scientific">Streptoalloteichus hindustanus</name>
    <dbReference type="NCBI Taxonomy" id="2017"/>
    <lineage>
        <taxon>Bacteria</taxon>
        <taxon>Bacillati</taxon>
        <taxon>Actinomycetota</taxon>
        <taxon>Actinomycetes</taxon>
        <taxon>Pseudonocardiales</taxon>
        <taxon>Pseudonocardiaceae</taxon>
        <taxon>Streptoalloteichus</taxon>
    </lineage>
</organism>
<dbReference type="RefSeq" id="WP_073484858.1">
    <property type="nucleotide sequence ID" value="NZ_FQVN01000005.1"/>
</dbReference>
<protein>
    <recommendedName>
        <fullName evidence="3">Excreted virulence factor EspC, type VII ESX diderm</fullName>
    </recommendedName>
</protein>
<name>A0A1M5FS72_STRHI</name>